<evidence type="ECO:0000259" key="11">
    <source>
        <dbReference type="PROSITE" id="PS51850"/>
    </source>
</evidence>
<dbReference type="FunFam" id="3.40.50.720:FF:000023">
    <property type="entry name" value="Ketol-acid reductoisomerase (NADP(+))"/>
    <property type="match status" value="1"/>
</dbReference>
<accession>A0A150SE96</accession>
<evidence type="ECO:0000259" key="12">
    <source>
        <dbReference type="PROSITE" id="PS51851"/>
    </source>
</evidence>
<dbReference type="InterPro" id="IPR036291">
    <property type="entry name" value="NAD(P)-bd_dom_sf"/>
</dbReference>
<feature type="binding site" evidence="9">
    <location>
        <position position="51"/>
    </location>
    <ligand>
        <name>NADP(+)</name>
        <dbReference type="ChEBI" id="CHEBI:58349"/>
    </ligand>
</feature>
<feature type="domain" description="KARI C-terminal knotted" evidence="12">
    <location>
        <begin position="183"/>
        <end position="328"/>
    </location>
</feature>
<comment type="catalytic activity">
    <reaction evidence="9">
        <text>(2R)-2,3-dihydroxy-3-methylbutanoate + NADP(+) = (2S)-2-acetolactate + NADPH + H(+)</text>
        <dbReference type="Rhea" id="RHEA:22068"/>
        <dbReference type="ChEBI" id="CHEBI:15378"/>
        <dbReference type="ChEBI" id="CHEBI:49072"/>
        <dbReference type="ChEBI" id="CHEBI:57783"/>
        <dbReference type="ChEBI" id="CHEBI:58349"/>
        <dbReference type="ChEBI" id="CHEBI:58476"/>
        <dbReference type="EC" id="1.1.1.86"/>
    </reaction>
</comment>
<dbReference type="PANTHER" id="PTHR21371:SF1">
    <property type="entry name" value="KETOL-ACID REDUCTOISOMERASE, MITOCHONDRIAL"/>
    <property type="match status" value="1"/>
</dbReference>
<dbReference type="SUPFAM" id="SSF51735">
    <property type="entry name" value="NAD(P)-binding Rossmann-fold domains"/>
    <property type="match status" value="1"/>
</dbReference>
<dbReference type="GO" id="GO:0009097">
    <property type="term" value="P:isoleucine biosynthetic process"/>
    <property type="evidence" value="ECO:0007669"/>
    <property type="project" value="UniProtKB-UniRule"/>
</dbReference>
<dbReference type="Pfam" id="PF07991">
    <property type="entry name" value="KARI_N"/>
    <property type="match status" value="1"/>
</dbReference>
<dbReference type="GO" id="GO:0000287">
    <property type="term" value="F:magnesium ion binding"/>
    <property type="evidence" value="ECO:0007669"/>
    <property type="project" value="UniProtKB-UniRule"/>
</dbReference>
<dbReference type="HAMAP" id="MF_00435">
    <property type="entry name" value="IlvC"/>
    <property type="match status" value="1"/>
</dbReference>
<dbReference type="GO" id="GO:0009099">
    <property type="term" value="P:L-valine biosynthetic process"/>
    <property type="evidence" value="ECO:0007669"/>
    <property type="project" value="UniProtKB-UniRule"/>
</dbReference>
<feature type="binding site" evidence="9 10">
    <location>
        <position position="191"/>
    </location>
    <ligand>
        <name>Mg(2+)</name>
        <dbReference type="ChEBI" id="CHEBI:18420"/>
        <label>2</label>
    </ligand>
</feature>
<dbReference type="InterPro" id="IPR008927">
    <property type="entry name" value="6-PGluconate_DH-like_C_sf"/>
</dbReference>
<feature type="binding site" evidence="9 10">
    <location>
        <position position="231"/>
    </location>
    <ligand>
        <name>Mg(2+)</name>
        <dbReference type="ChEBI" id="CHEBI:18420"/>
        <label>2</label>
    </ligand>
</feature>
<evidence type="ECO:0000256" key="2">
    <source>
        <dbReference type="ARBA" id="ARBA00004885"/>
    </source>
</evidence>
<feature type="active site" evidence="9">
    <location>
        <position position="108"/>
    </location>
</feature>
<dbReference type="UniPathway" id="UPA00047">
    <property type="reaction ID" value="UER00056"/>
</dbReference>
<gene>
    <name evidence="9" type="primary">ilvC</name>
    <name evidence="13" type="ORF">BE17_40805</name>
</gene>
<comment type="pathway">
    <text evidence="1 9">Amino-acid biosynthesis; L-valine biosynthesis; L-valine from pyruvate: step 2/4.</text>
</comment>
<dbReference type="EMBL" id="JEMB01001080">
    <property type="protein sequence ID" value="KYF90782.1"/>
    <property type="molecule type" value="Genomic_DNA"/>
</dbReference>
<evidence type="ECO:0000256" key="10">
    <source>
        <dbReference type="PROSITE-ProRule" id="PRU01198"/>
    </source>
</evidence>
<reference evidence="13 14" key="1">
    <citation type="submission" date="2014-02" db="EMBL/GenBank/DDBJ databases">
        <title>The small core and large imbalanced accessory genome model reveals a collaborative survival strategy of Sorangium cellulosum strains in nature.</title>
        <authorList>
            <person name="Han K."/>
            <person name="Peng R."/>
            <person name="Blom J."/>
            <person name="Li Y.-Z."/>
        </authorList>
    </citation>
    <scope>NUCLEOTIDE SEQUENCE [LARGE SCALE GENOMIC DNA]</scope>
    <source>
        <strain evidence="13 14">So0011-07</strain>
    </source>
</reference>
<evidence type="ECO:0000313" key="13">
    <source>
        <dbReference type="EMBL" id="KYF90782.1"/>
    </source>
</evidence>
<evidence type="ECO:0000256" key="3">
    <source>
        <dbReference type="ARBA" id="ARBA00010318"/>
    </source>
</evidence>
<dbReference type="GO" id="GO:0016853">
    <property type="term" value="F:isomerase activity"/>
    <property type="evidence" value="ECO:0007669"/>
    <property type="project" value="UniProtKB-KW"/>
</dbReference>
<dbReference type="Pfam" id="PF01450">
    <property type="entry name" value="KARI_C"/>
    <property type="match status" value="1"/>
</dbReference>
<dbReference type="GO" id="GO:0005829">
    <property type="term" value="C:cytosol"/>
    <property type="evidence" value="ECO:0007669"/>
    <property type="project" value="TreeGrafter"/>
</dbReference>
<evidence type="ECO:0000256" key="6">
    <source>
        <dbReference type="ARBA" id="ARBA00022842"/>
    </source>
</evidence>
<evidence type="ECO:0000313" key="14">
    <source>
        <dbReference type="Proteomes" id="UP000075635"/>
    </source>
</evidence>
<evidence type="ECO:0000256" key="9">
    <source>
        <dbReference type="HAMAP-Rule" id="MF_00435"/>
    </source>
</evidence>
<dbReference type="GO" id="GO:0050661">
    <property type="term" value="F:NADP binding"/>
    <property type="evidence" value="ECO:0007669"/>
    <property type="project" value="InterPro"/>
</dbReference>
<feature type="binding site" evidence="9 10">
    <location>
        <position position="191"/>
    </location>
    <ligand>
        <name>Mg(2+)</name>
        <dbReference type="ChEBI" id="CHEBI:18420"/>
        <label>1</label>
    </ligand>
</feature>
<dbReference type="Proteomes" id="UP000075635">
    <property type="component" value="Unassembled WGS sequence"/>
</dbReference>
<dbReference type="NCBIfam" id="NF009940">
    <property type="entry name" value="PRK13403.1"/>
    <property type="match status" value="1"/>
</dbReference>
<feature type="binding site" evidence="9">
    <location>
        <position position="53"/>
    </location>
    <ligand>
        <name>NADP(+)</name>
        <dbReference type="ChEBI" id="CHEBI:58349"/>
    </ligand>
</feature>
<evidence type="ECO:0000256" key="1">
    <source>
        <dbReference type="ARBA" id="ARBA00004864"/>
    </source>
</evidence>
<dbReference type="UniPathway" id="UPA00049">
    <property type="reaction ID" value="UER00060"/>
</dbReference>
<comment type="cofactor">
    <cofactor evidence="9">
        <name>Mg(2+)</name>
        <dbReference type="ChEBI" id="CHEBI:18420"/>
    </cofactor>
    <text evidence="9">Binds 2 magnesium ions per subunit.</text>
</comment>
<dbReference type="PROSITE" id="PS51851">
    <property type="entry name" value="KARI_C"/>
    <property type="match status" value="1"/>
</dbReference>
<organism evidence="13 14">
    <name type="scientific">Sorangium cellulosum</name>
    <name type="common">Polyangium cellulosum</name>
    <dbReference type="NCBI Taxonomy" id="56"/>
    <lineage>
        <taxon>Bacteria</taxon>
        <taxon>Pseudomonadati</taxon>
        <taxon>Myxococcota</taxon>
        <taxon>Polyangia</taxon>
        <taxon>Polyangiales</taxon>
        <taxon>Polyangiaceae</taxon>
        <taxon>Sorangium</taxon>
    </lineage>
</organism>
<dbReference type="InterPro" id="IPR013116">
    <property type="entry name" value="KARI_N"/>
</dbReference>
<proteinExistence type="inferred from homology"/>
<dbReference type="Gene3D" id="6.10.240.10">
    <property type="match status" value="1"/>
</dbReference>
<comment type="similarity">
    <text evidence="3 9 10">Belongs to the ketol-acid reductoisomerase family.</text>
</comment>
<keyword evidence="13" id="KW-0413">Isomerase</keyword>
<dbReference type="AlphaFoldDB" id="A0A150SE96"/>
<keyword evidence="8 9" id="KW-0100">Branched-chain amino acid biosynthesis</keyword>
<dbReference type="EC" id="1.1.1.86" evidence="9"/>
<dbReference type="NCBIfam" id="NF004017">
    <property type="entry name" value="PRK05479.1"/>
    <property type="match status" value="1"/>
</dbReference>
<keyword evidence="9" id="KW-0521">NADP</keyword>
<keyword evidence="5 9" id="KW-0479">Metal-binding</keyword>
<dbReference type="PROSITE" id="PS51850">
    <property type="entry name" value="KARI_N"/>
    <property type="match status" value="1"/>
</dbReference>
<dbReference type="InterPro" id="IPR000506">
    <property type="entry name" value="KARI_C"/>
</dbReference>
<name>A0A150SE96_SORCE</name>
<evidence type="ECO:0000256" key="5">
    <source>
        <dbReference type="ARBA" id="ARBA00022723"/>
    </source>
</evidence>
<comment type="caution">
    <text evidence="13">The sequence shown here is derived from an EMBL/GenBank/DDBJ whole genome shotgun (WGS) entry which is preliminary data.</text>
</comment>
<comment type="catalytic activity">
    <reaction evidence="9">
        <text>(2R,3R)-2,3-dihydroxy-3-methylpentanoate + NADP(+) = (S)-2-ethyl-2-hydroxy-3-oxobutanoate + NADPH + H(+)</text>
        <dbReference type="Rhea" id="RHEA:13493"/>
        <dbReference type="ChEBI" id="CHEBI:15378"/>
        <dbReference type="ChEBI" id="CHEBI:49256"/>
        <dbReference type="ChEBI" id="CHEBI:49258"/>
        <dbReference type="ChEBI" id="CHEBI:57783"/>
        <dbReference type="ChEBI" id="CHEBI:58349"/>
        <dbReference type="EC" id="1.1.1.86"/>
    </reaction>
</comment>
<feature type="binding site" evidence="9">
    <location>
        <begin position="25"/>
        <end position="28"/>
    </location>
    <ligand>
        <name>NADP(+)</name>
        <dbReference type="ChEBI" id="CHEBI:58349"/>
    </ligand>
</feature>
<evidence type="ECO:0000256" key="7">
    <source>
        <dbReference type="ARBA" id="ARBA00023002"/>
    </source>
</evidence>
<dbReference type="SUPFAM" id="SSF48179">
    <property type="entry name" value="6-phosphogluconate dehydrogenase C-terminal domain-like"/>
    <property type="match status" value="1"/>
</dbReference>
<dbReference type="PANTHER" id="PTHR21371">
    <property type="entry name" value="KETOL-ACID REDUCTOISOMERASE, MITOCHONDRIAL"/>
    <property type="match status" value="1"/>
</dbReference>
<comment type="pathway">
    <text evidence="2 9">Amino-acid biosynthesis; L-isoleucine biosynthesis; L-isoleucine from 2-oxobutanoate: step 2/4.</text>
</comment>
<dbReference type="GO" id="GO:0004455">
    <property type="term" value="F:ketol-acid reductoisomerase activity"/>
    <property type="evidence" value="ECO:0007669"/>
    <property type="project" value="UniProtKB-UniRule"/>
</dbReference>
<dbReference type="PIRSF" id="PIRSF000116">
    <property type="entry name" value="IlvC_gammaproteo"/>
    <property type="match status" value="1"/>
</dbReference>
<feature type="domain" description="KARI N-terminal Rossmann" evidence="11">
    <location>
        <begin position="2"/>
        <end position="182"/>
    </location>
</feature>
<feature type="binding site" evidence="9 10">
    <location>
        <position position="227"/>
    </location>
    <ligand>
        <name>Mg(2+)</name>
        <dbReference type="ChEBI" id="CHEBI:18420"/>
        <label>2</label>
    </ligand>
</feature>
<keyword evidence="6 9" id="KW-0460">Magnesium</keyword>
<dbReference type="InterPro" id="IPR013023">
    <property type="entry name" value="KARI"/>
</dbReference>
<keyword evidence="7 9" id="KW-0560">Oxidoreductase</keyword>
<sequence>MAKIFYDNDADLSLIQSKKIAIVGYGSQGHAHALNLRDSGATVIVALPESSKSRPKAQAAGLQVATVSEAAKAADVIMILAPDTSQPRIYNEQIAPHLGQGKTLMFAHGFNIRYGTITPPASVDVSLIAPKGPGHRVRETYEAGGGVPALLAVHQDASGKAEAQALAYAKGIGATRAGVLTTTFAEETETDLFGEQAVLCGGASELVKAGFETLVNAGYQPEIAYFECLHELKLIVDLMYRGGLNYMRYSISDTAEHGDYVSGPRVITDQTREEMKRILAEIQNGEFARKWIAENEQGRPNFEATRAKEREQRLEVVGAKLRKMMPFIDPVTIKPGD</sequence>
<comment type="function">
    <text evidence="9">Involved in the biosynthesis of branched-chain amino acids (BCAA). Catalyzes an alkyl-migration followed by a ketol-acid reduction of (S)-2-acetolactate (S2AL) to yield (R)-2,3-dihydroxy-isovalerate. In the isomerase reaction, S2AL is rearranged via a Mg-dependent methyl migration to produce 3-hydroxy-3-methyl-2-ketobutyrate (HMKB). In the reductase reaction, this 2-ketoacid undergoes a metal-dependent reduction by NADPH to yield (R)-2,3-dihydroxy-isovalerate.</text>
</comment>
<dbReference type="InterPro" id="IPR014359">
    <property type="entry name" value="KARI_prok"/>
</dbReference>
<feature type="binding site" evidence="9 10">
    <location>
        <position position="252"/>
    </location>
    <ligand>
        <name>substrate</name>
    </ligand>
</feature>
<feature type="binding site" evidence="9 10">
    <location>
        <position position="195"/>
    </location>
    <ligand>
        <name>Mg(2+)</name>
        <dbReference type="ChEBI" id="CHEBI:18420"/>
        <label>1</label>
    </ligand>
</feature>
<protein>
    <recommendedName>
        <fullName evidence="9">Ketol-acid reductoisomerase (NADP(+))</fullName>
        <shortName evidence="9">KARI</shortName>
        <ecNumber evidence="9">1.1.1.86</ecNumber>
    </recommendedName>
    <alternativeName>
        <fullName evidence="9">Acetohydroxy-acid isomeroreductase</fullName>
        <shortName evidence="9">AHIR</shortName>
    </alternativeName>
    <alternativeName>
        <fullName evidence="9">Alpha-keto-beta-hydroxylacyl reductoisomerase</fullName>
    </alternativeName>
</protein>
<comment type="caution">
    <text evidence="9">Lacks conserved residue(s) required for the propagation of feature annotation.</text>
</comment>
<dbReference type="NCBIfam" id="TIGR00465">
    <property type="entry name" value="ilvC"/>
    <property type="match status" value="1"/>
</dbReference>
<feature type="binding site" evidence="9">
    <location>
        <position position="134"/>
    </location>
    <ligand>
        <name>NADP(+)</name>
        <dbReference type="ChEBI" id="CHEBI:58349"/>
    </ligand>
</feature>
<evidence type="ECO:0000256" key="4">
    <source>
        <dbReference type="ARBA" id="ARBA00022605"/>
    </source>
</evidence>
<dbReference type="Gene3D" id="3.40.50.720">
    <property type="entry name" value="NAD(P)-binding Rossmann-like Domain"/>
    <property type="match status" value="1"/>
</dbReference>
<evidence type="ECO:0000256" key="8">
    <source>
        <dbReference type="ARBA" id="ARBA00023304"/>
    </source>
</evidence>
<keyword evidence="4 9" id="KW-0028">Amino-acid biosynthesis</keyword>